<evidence type="ECO:0008006" key="4">
    <source>
        <dbReference type="Google" id="ProtNLM"/>
    </source>
</evidence>
<keyword evidence="3" id="KW-1185">Reference proteome</keyword>
<name>A0A8T2P840_9TELE</name>
<gene>
    <name evidence="2" type="ORF">JZ751_008852</name>
</gene>
<dbReference type="EMBL" id="JAFBMS010000017">
    <property type="protein sequence ID" value="KAG9345708.1"/>
    <property type="molecule type" value="Genomic_DNA"/>
</dbReference>
<sequence length="120" mass="13277">MGYGLDHGKKSLRFRREGTPLPSQWSEPPPSEKLLGLYKGMLAEGVGEGLRSLWGFLDTDKNGNIRVLEVLVAVLVQTGRASWSVQEPETRQGQLNPFRHLSRVHLAAASKASTRTERAP</sequence>
<evidence type="ECO:0000313" key="3">
    <source>
        <dbReference type="Proteomes" id="UP000824540"/>
    </source>
</evidence>
<organism evidence="2 3">
    <name type="scientific">Albula glossodonta</name>
    <name type="common">roundjaw bonefish</name>
    <dbReference type="NCBI Taxonomy" id="121402"/>
    <lineage>
        <taxon>Eukaryota</taxon>
        <taxon>Metazoa</taxon>
        <taxon>Chordata</taxon>
        <taxon>Craniata</taxon>
        <taxon>Vertebrata</taxon>
        <taxon>Euteleostomi</taxon>
        <taxon>Actinopterygii</taxon>
        <taxon>Neopterygii</taxon>
        <taxon>Teleostei</taxon>
        <taxon>Albuliformes</taxon>
        <taxon>Albulidae</taxon>
        <taxon>Albula</taxon>
    </lineage>
</organism>
<accession>A0A8T2P840</accession>
<evidence type="ECO:0000313" key="2">
    <source>
        <dbReference type="EMBL" id="KAG9345708.1"/>
    </source>
</evidence>
<proteinExistence type="predicted"/>
<feature type="region of interest" description="Disordered" evidence="1">
    <location>
        <begin position="1"/>
        <end position="29"/>
    </location>
</feature>
<dbReference type="Proteomes" id="UP000824540">
    <property type="component" value="Unassembled WGS sequence"/>
</dbReference>
<feature type="compositionally biased region" description="Basic and acidic residues" evidence="1">
    <location>
        <begin position="1"/>
        <end position="18"/>
    </location>
</feature>
<comment type="caution">
    <text evidence="2">The sequence shown here is derived from an EMBL/GenBank/DDBJ whole genome shotgun (WGS) entry which is preliminary data.</text>
</comment>
<protein>
    <recommendedName>
        <fullName evidence="4">EF-hand domain-containing protein</fullName>
    </recommendedName>
</protein>
<dbReference type="AlphaFoldDB" id="A0A8T2P840"/>
<evidence type="ECO:0000256" key="1">
    <source>
        <dbReference type="SAM" id="MobiDB-lite"/>
    </source>
</evidence>
<reference evidence="2" key="1">
    <citation type="thesis" date="2021" institute="BYU ScholarsArchive" country="Provo, UT, USA">
        <title>Applications of and Algorithms for Genome Assembly and Genomic Analyses with an Emphasis on Marine Teleosts.</title>
        <authorList>
            <person name="Pickett B.D."/>
        </authorList>
    </citation>
    <scope>NUCLEOTIDE SEQUENCE</scope>
    <source>
        <strain evidence="2">HI-2016</strain>
    </source>
</reference>